<organism evidence="3 4">
    <name type="scientific">Amphibalanus amphitrite</name>
    <name type="common">Striped barnacle</name>
    <name type="synonym">Balanus amphitrite</name>
    <dbReference type="NCBI Taxonomy" id="1232801"/>
    <lineage>
        <taxon>Eukaryota</taxon>
        <taxon>Metazoa</taxon>
        <taxon>Ecdysozoa</taxon>
        <taxon>Arthropoda</taxon>
        <taxon>Crustacea</taxon>
        <taxon>Multicrustacea</taxon>
        <taxon>Cirripedia</taxon>
        <taxon>Thoracica</taxon>
        <taxon>Thoracicalcarea</taxon>
        <taxon>Balanomorpha</taxon>
        <taxon>Balanoidea</taxon>
        <taxon>Balanidae</taxon>
        <taxon>Amphibalaninae</taxon>
        <taxon>Amphibalanus</taxon>
    </lineage>
</organism>
<dbReference type="EMBL" id="VIIS01001096">
    <property type="protein sequence ID" value="KAF0302094.1"/>
    <property type="molecule type" value="Genomic_DNA"/>
</dbReference>
<dbReference type="InterPro" id="IPR040801">
    <property type="entry name" value="Ski2_N"/>
</dbReference>
<comment type="caution">
    <text evidence="3">The sequence shown here is derived from an EMBL/GenBank/DDBJ whole genome shotgun (WGS) entry which is preliminary data.</text>
</comment>
<feature type="region of interest" description="Disordered" evidence="1">
    <location>
        <begin position="171"/>
        <end position="221"/>
    </location>
</feature>
<reference evidence="3 4" key="1">
    <citation type="submission" date="2019-07" db="EMBL/GenBank/DDBJ databases">
        <title>Draft genome assembly of a fouling barnacle, Amphibalanus amphitrite (Darwin, 1854): The first reference genome for Thecostraca.</title>
        <authorList>
            <person name="Kim W."/>
        </authorList>
    </citation>
    <scope>NUCLEOTIDE SEQUENCE [LARGE SCALE GENOMIC DNA]</scope>
    <source>
        <strain evidence="3">SNU_AA5</strain>
        <tissue evidence="3">Soma without cirri and trophi</tissue>
    </source>
</reference>
<dbReference type="EMBL" id="VIIS01001096">
    <property type="protein sequence ID" value="KAF0302095.1"/>
    <property type="molecule type" value="Genomic_DNA"/>
</dbReference>
<evidence type="ECO:0000313" key="3">
    <source>
        <dbReference type="EMBL" id="KAF0302094.1"/>
    </source>
</evidence>
<dbReference type="OrthoDB" id="64767at2759"/>
<feature type="compositionally biased region" description="Low complexity" evidence="1">
    <location>
        <begin position="183"/>
        <end position="200"/>
    </location>
</feature>
<feature type="domain" description="Ski2 N-terminal" evidence="2">
    <location>
        <begin position="110"/>
        <end position="173"/>
    </location>
</feature>
<accession>A0A6A4WE30</accession>
<evidence type="ECO:0000256" key="1">
    <source>
        <dbReference type="SAM" id="MobiDB-lite"/>
    </source>
</evidence>
<dbReference type="AlphaFoldDB" id="A0A6A4WE30"/>
<sequence>MGSVRPPSVVPLEERTERFLTSPDGLPIHDFRYCQEYVAPAVNYADLLATERSPVATMLQVSIRRAAGDRPAEQCSHGARRTRWSVDHLTCHDQFYDVSAQKYFYWTSSRTRQIQVDRDPTTGRVLTFSEVPIDAAELGRTAHNSSRSAGRPARRSRTCVEDVANFPFWPGGSLEAPPPPPAEYLTTAPGLSEGLSLPSLTDQLDSTPAAAPVSSGPEPEPAELGYDWVWQRPEGEQPAAETAEWDREAAAAADRADGEQQAAELEAALKVTGAEGEEAGVVMGKVLGGTEKEGSRGGGGYRGLSTLLEVCAELFRRIRVIKRMYGFLAFIFRALSNFFCLSF</sequence>
<protein>
    <recommendedName>
        <fullName evidence="2">Ski2 N-terminal domain-containing protein</fullName>
    </recommendedName>
</protein>
<evidence type="ECO:0000313" key="4">
    <source>
        <dbReference type="Proteomes" id="UP000440578"/>
    </source>
</evidence>
<proteinExistence type="predicted"/>
<evidence type="ECO:0000259" key="2">
    <source>
        <dbReference type="Pfam" id="PF17911"/>
    </source>
</evidence>
<name>A0A6A4WE30_AMPAM</name>
<keyword evidence="4" id="KW-1185">Reference proteome</keyword>
<dbReference type="Proteomes" id="UP000440578">
    <property type="component" value="Unassembled WGS sequence"/>
</dbReference>
<dbReference type="Pfam" id="PF17911">
    <property type="entry name" value="Ski2_N"/>
    <property type="match status" value="1"/>
</dbReference>
<gene>
    <name evidence="3" type="ORF">FJT64_025807</name>
</gene>